<dbReference type="GeneID" id="20351141"/>
<dbReference type="OrthoDB" id="341421at2759"/>
<reference evidence="8" key="1">
    <citation type="submission" date="2010-07" db="EMBL/GenBank/DDBJ databases">
        <title>The genome sequence of Gaeumannomyces graminis var. tritici strain R3-111a-1.</title>
        <authorList>
            <consortium name="The Broad Institute Genome Sequencing Platform"/>
            <person name="Ma L.-J."/>
            <person name="Dead R."/>
            <person name="Young S."/>
            <person name="Zeng Q."/>
            <person name="Koehrsen M."/>
            <person name="Alvarado L."/>
            <person name="Berlin A."/>
            <person name="Chapman S.B."/>
            <person name="Chen Z."/>
            <person name="Freedman E."/>
            <person name="Gellesch M."/>
            <person name="Goldberg J."/>
            <person name="Griggs A."/>
            <person name="Gujja S."/>
            <person name="Heilman E.R."/>
            <person name="Heiman D."/>
            <person name="Hepburn T."/>
            <person name="Howarth C."/>
            <person name="Jen D."/>
            <person name="Larson L."/>
            <person name="Mehta T."/>
            <person name="Neiman D."/>
            <person name="Pearson M."/>
            <person name="Roberts A."/>
            <person name="Saif S."/>
            <person name="Shea T."/>
            <person name="Shenoy N."/>
            <person name="Sisk P."/>
            <person name="Stolte C."/>
            <person name="Sykes S."/>
            <person name="Walk T."/>
            <person name="White J."/>
            <person name="Yandava C."/>
            <person name="Haas B."/>
            <person name="Nusbaum C."/>
            <person name="Birren B."/>
        </authorList>
    </citation>
    <scope>NUCLEOTIDE SEQUENCE [LARGE SCALE GENOMIC DNA]</scope>
    <source>
        <strain evidence="8">R3-111a-1</strain>
    </source>
</reference>
<evidence type="ECO:0000313" key="6">
    <source>
        <dbReference type="EMBL" id="EJT71425.1"/>
    </source>
</evidence>
<dbReference type="PANTHER" id="PTHR13271">
    <property type="entry name" value="UNCHARACTERIZED PUTATIVE METHYLTRANSFERASE"/>
    <property type="match status" value="1"/>
</dbReference>
<evidence type="ECO:0000256" key="3">
    <source>
        <dbReference type="ARBA" id="ARBA00022691"/>
    </source>
</evidence>
<accession>J3PB09</accession>
<dbReference type="FunFam" id="3.90.1410.10:FF:000007">
    <property type="entry name" value="Ribosomal lysine N-methyltransferase 4"/>
    <property type="match status" value="1"/>
</dbReference>
<feature type="region of interest" description="Disordered" evidence="4">
    <location>
        <begin position="332"/>
        <end position="359"/>
    </location>
</feature>
<reference evidence="7" key="4">
    <citation type="journal article" date="2015" name="G3 (Bethesda)">
        <title>Genome sequences of three phytopathogenic species of the Magnaporthaceae family of fungi.</title>
        <authorList>
            <person name="Okagaki L.H."/>
            <person name="Nunes C.C."/>
            <person name="Sailsbery J."/>
            <person name="Clay B."/>
            <person name="Brown D."/>
            <person name="John T."/>
            <person name="Oh Y."/>
            <person name="Young N."/>
            <person name="Fitzgerald M."/>
            <person name="Haas B.J."/>
            <person name="Zeng Q."/>
            <person name="Young S."/>
            <person name="Adiconis X."/>
            <person name="Fan L."/>
            <person name="Levin J.Z."/>
            <person name="Mitchell T.K."/>
            <person name="Okubara P.A."/>
            <person name="Farman M.L."/>
            <person name="Kohn L.M."/>
            <person name="Birren B."/>
            <person name="Ma L.-J."/>
            <person name="Dean R.A."/>
        </authorList>
    </citation>
    <scope>NUCLEOTIDE SEQUENCE</scope>
    <source>
        <strain evidence="7">R3-111a-1</strain>
    </source>
</reference>
<reference evidence="7" key="5">
    <citation type="submission" date="2018-04" db="UniProtKB">
        <authorList>
            <consortium name="EnsemblFungi"/>
        </authorList>
    </citation>
    <scope>IDENTIFICATION</scope>
    <source>
        <strain evidence="7">R3-111a-1</strain>
    </source>
</reference>
<evidence type="ECO:0000313" key="7">
    <source>
        <dbReference type="EnsemblFungi" id="EJT71425"/>
    </source>
</evidence>
<evidence type="ECO:0000256" key="2">
    <source>
        <dbReference type="ARBA" id="ARBA00022679"/>
    </source>
</evidence>
<dbReference type="InterPro" id="IPR015353">
    <property type="entry name" value="Rubisco_LSMT_subst-bd"/>
</dbReference>
<dbReference type="SUPFAM" id="SSF81822">
    <property type="entry name" value="RuBisCo LSMT C-terminal, substrate-binding domain"/>
    <property type="match status" value="1"/>
</dbReference>
<feature type="compositionally biased region" description="Acidic residues" evidence="4">
    <location>
        <begin position="341"/>
        <end position="353"/>
    </location>
</feature>
<dbReference type="eggNOG" id="KOG1338">
    <property type="taxonomic scope" value="Eukaryota"/>
</dbReference>
<dbReference type="InterPro" id="IPR050600">
    <property type="entry name" value="SETD3_SETD6_MTase"/>
</dbReference>
<dbReference type="PROSITE" id="PS50280">
    <property type="entry name" value="SET"/>
    <property type="match status" value="1"/>
</dbReference>
<proteinExistence type="predicted"/>
<sequence length="497" mass="54762">MRETDFDKKSQDFLVWFKNLPGATFHDHISIVDLRARNAGRGIVTTADIEPDTVLFTIPRQHIIYPANSELARKLPAVFAGVGGSGPTPDVDDDDGRAQDSWTSLILVMIHEHLRGSASPWRPYLDVLPARFETPMFWSAAELAELQASPVVASVGRAEGDAMIRSRILPVIRENEALFFGAGGAAMGDEELVELAHRMGSTIMAYAFDLERDDDAMDEDDAEGDGWVEDRDGRTVMGMVPMADILNADAEFNAHINHSEEALVAISLRKIPAGEEILNYYGPLPNGQLCRRYGYTTSKHSRYDVAEVAWEPILDGVLSRVKMTRDEWRKLEAHPKAGEAGSDDDGDNSEGDGDTYVLERDCEDPDELGQLQGSPRFAQLPDELTERLKAVLKAAKKARPEAVPDKKARDDLMLGAVRDAIDAKLREYGTSLEEDAATLAGLGGGASARVRMALEVRIGEKRLLREARAWLDRKLGGDGQGERMELDAPSAKRQRRA</sequence>
<reference evidence="6" key="3">
    <citation type="submission" date="2010-09" db="EMBL/GenBank/DDBJ databases">
        <title>Annotation of Gaeumannomyces graminis var. tritici R3-111a-1.</title>
        <authorList>
            <consortium name="The Broad Institute Genome Sequencing Platform"/>
            <person name="Ma L.-J."/>
            <person name="Dead R."/>
            <person name="Young S.K."/>
            <person name="Zeng Q."/>
            <person name="Gargeya S."/>
            <person name="Fitzgerald M."/>
            <person name="Haas B."/>
            <person name="Abouelleil A."/>
            <person name="Alvarado L."/>
            <person name="Arachchi H.M."/>
            <person name="Berlin A."/>
            <person name="Brown A."/>
            <person name="Chapman S.B."/>
            <person name="Chen Z."/>
            <person name="Dunbar C."/>
            <person name="Freedman E."/>
            <person name="Gearin G."/>
            <person name="Gellesch M."/>
            <person name="Goldberg J."/>
            <person name="Griggs A."/>
            <person name="Gujja S."/>
            <person name="Heiman D."/>
            <person name="Howarth C."/>
            <person name="Larson L."/>
            <person name="Lui A."/>
            <person name="MacDonald P.J.P."/>
            <person name="Mehta T."/>
            <person name="Montmayeur A."/>
            <person name="Murphy C."/>
            <person name="Neiman D."/>
            <person name="Pearson M."/>
            <person name="Priest M."/>
            <person name="Roberts A."/>
            <person name="Saif S."/>
            <person name="Shea T."/>
            <person name="Shenoy N."/>
            <person name="Sisk P."/>
            <person name="Stolte C."/>
            <person name="Sykes S."/>
            <person name="Yandava C."/>
            <person name="Wortman J."/>
            <person name="Nusbaum C."/>
            <person name="Birren B."/>
        </authorList>
    </citation>
    <scope>NUCLEOTIDE SEQUENCE</scope>
    <source>
        <strain evidence="6">R3-111a-1</strain>
    </source>
</reference>
<dbReference type="Gene3D" id="3.90.1410.10">
    <property type="entry name" value="set domain protein methyltransferase, domain 1"/>
    <property type="match status" value="1"/>
</dbReference>
<dbReference type="HOGENOM" id="CLU_017135_0_0_1"/>
<reference evidence="6" key="2">
    <citation type="submission" date="2010-07" db="EMBL/GenBank/DDBJ databases">
        <authorList>
            <consortium name="The Broad Institute Genome Sequencing Platform"/>
            <consortium name="Broad Institute Genome Sequencing Center for Infectious Disease"/>
            <person name="Ma L.-J."/>
            <person name="Dead R."/>
            <person name="Young S."/>
            <person name="Zeng Q."/>
            <person name="Koehrsen M."/>
            <person name="Alvarado L."/>
            <person name="Berlin A."/>
            <person name="Chapman S.B."/>
            <person name="Chen Z."/>
            <person name="Freedman E."/>
            <person name="Gellesch M."/>
            <person name="Goldberg J."/>
            <person name="Griggs A."/>
            <person name="Gujja S."/>
            <person name="Heilman E.R."/>
            <person name="Heiman D."/>
            <person name="Hepburn T."/>
            <person name="Howarth C."/>
            <person name="Jen D."/>
            <person name="Larson L."/>
            <person name="Mehta T."/>
            <person name="Neiman D."/>
            <person name="Pearson M."/>
            <person name="Roberts A."/>
            <person name="Saif S."/>
            <person name="Shea T."/>
            <person name="Shenoy N."/>
            <person name="Sisk P."/>
            <person name="Stolte C."/>
            <person name="Sykes S."/>
            <person name="Walk T."/>
            <person name="White J."/>
            <person name="Yandava C."/>
            <person name="Haas B."/>
            <person name="Nusbaum C."/>
            <person name="Birren B."/>
        </authorList>
    </citation>
    <scope>NUCLEOTIDE SEQUENCE</scope>
    <source>
        <strain evidence="6">R3-111a-1</strain>
    </source>
</reference>
<keyword evidence="8" id="KW-1185">Reference proteome</keyword>
<protein>
    <recommendedName>
        <fullName evidence="5">SET domain-containing protein</fullName>
    </recommendedName>
</protein>
<dbReference type="InterPro" id="IPR046341">
    <property type="entry name" value="SET_dom_sf"/>
</dbReference>
<evidence type="ECO:0000313" key="8">
    <source>
        <dbReference type="Proteomes" id="UP000006039"/>
    </source>
</evidence>
<dbReference type="GO" id="GO:0032259">
    <property type="term" value="P:methylation"/>
    <property type="evidence" value="ECO:0007669"/>
    <property type="project" value="UniProtKB-KW"/>
</dbReference>
<feature type="compositionally biased region" description="Basic and acidic residues" evidence="4">
    <location>
        <begin position="475"/>
        <end position="486"/>
    </location>
</feature>
<name>J3PB09_GAET3</name>
<dbReference type="STRING" id="644352.J3PB09"/>
<dbReference type="SUPFAM" id="SSF82199">
    <property type="entry name" value="SET domain"/>
    <property type="match status" value="1"/>
</dbReference>
<dbReference type="EnsemblFungi" id="EJT71425">
    <property type="protein sequence ID" value="EJT71425"/>
    <property type="gene ID" value="GGTG_10683"/>
</dbReference>
<dbReference type="PANTHER" id="PTHR13271:SF34">
    <property type="entry name" value="N-LYSINE METHYLTRANSFERASE SETD6"/>
    <property type="match status" value="1"/>
</dbReference>
<dbReference type="InterPro" id="IPR036464">
    <property type="entry name" value="Rubisco_LSMT_subst-bd_sf"/>
</dbReference>
<evidence type="ECO:0000259" key="5">
    <source>
        <dbReference type="PROSITE" id="PS50280"/>
    </source>
</evidence>
<feature type="region of interest" description="Disordered" evidence="4">
    <location>
        <begin position="475"/>
        <end position="497"/>
    </location>
</feature>
<keyword evidence="2" id="KW-0808">Transferase</keyword>
<dbReference type="Pfam" id="PF00856">
    <property type="entry name" value="SET"/>
    <property type="match status" value="1"/>
</dbReference>
<dbReference type="Gene3D" id="3.90.1420.10">
    <property type="entry name" value="Rubisco LSMT, substrate-binding domain"/>
    <property type="match status" value="1"/>
</dbReference>
<dbReference type="EMBL" id="GL385400">
    <property type="protein sequence ID" value="EJT71425.1"/>
    <property type="molecule type" value="Genomic_DNA"/>
</dbReference>
<organism evidence="6">
    <name type="scientific">Gaeumannomyces tritici (strain R3-111a-1)</name>
    <name type="common">Wheat and barley take-all root rot fungus</name>
    <name type="synonym">Gaeumannomyces graminis var. tritici</name>
    <dbReference type="NCBI Taxonomy" id="644352"/>
    <lineage>
        <taxon>Eukaryota</taxon>
        <taxon>Fungi</taxon>
        <taxon>Dikarya</taxon>
        <taxon>Ascomycota</taxon>
        <taxon>Pezizomycotina</taxon>
        <taxon>Sordariomycetes</taxon>
        <taxon>Sordariomycetidae</taxon>
        <taxon>Magnaporthales</taxon>
        <taxon>Magnaporthaceae</taxon>
        <taxon>Gaeumannomyces</taxon>
    </lineage>
</organism>
<dbReference type="InterPro" id="IPR001214">
    <property type="entry name" value="SET_dom"/>
</dbReference>
<dbReference type="Pfam" id="PF09273">
    <property type="entry name" value="Rubis-subs-bind"/>
    <property type="match status" value="1"/>
</dbReference>
<feature type="domain" description="SET" evidence="5">
    <location>
        <begin position="27"/>
        <end position="282"/>
    </location>
</feature>
<dbReference type="GO" id="GO:0016279">
    <property type="term" value="F:protein-lysine N-methyltransferase activity"/>
    <property type="evidence" value="ECO:0007669"/>
    <property type="project" value="UniProtKB-UniRule"/>
</dbReference>
<evidence type="ECO:0000256" key="4">
    <source>
        <dbReference type="SAM" id="MobiDB-lite"/>
    </source>
</evidence>
<dbReference type="AlphaFoldDB" id="J3PB09"/>
<dbReference type="GO" id="GO:0005634">
    <property type="term" value="C:nucleus"/>
    <property type="evidence" value="ECO:0007669"/>
    <property type="project" value="UniProtKB-SubCell"/>
</dbReference>
<dbReference type="FunCoup" id="J3PB09">
    <property type="interactions" value="264"/>
</dbReference>
<dbReference type="RefSeq" id="XP_009226822.1">
    <property type="nucleotide sequence ID" value="XM_009228558.1"/>
</dbReference>
<keyword evidence="1" id="KW-0489">Methyltransferase</keyword>
<dbReference type="VEuPathDB" id="FungiDB:GGTG_10683"/>
<keyword evidence="3" id="KW-0949">S-adenosyl-L-methionine</keyword>
<gene>
    <name evidence="7" type="primary">20351141</name>
    <name evidence="6" type="ORF">GGTG_10683</name>
</gene>
<evidence type="ECO:0000256" key="1">
    <source>
        <dbReference type="ARBA" id="ARBA00022603"/>
    </source>
</evidence>
<dbReference type="Proteomes" id="UP000006039">
    <property type="component" value="Unassembled WGS sequence"/>
</dbReference>